<keyword evidence="3" id="KW-0804">Transcription</keyword>
<dbReference type="Proteomes" id="UP000594454">
    <property type="component" value="Chromosome 5"/>
</dbReference>
<organism evidence="7 8">
    <name type="scientific">Hermetia illucens</name>
    <name type="common">Black soldier fly</name>
    <dbReference type="NCBI Taxonomy" id="343691"/>
    <lineage>
        <taxon>Eukaryota</taxon>
        <taxon>Metazoa</taxon>
        <taxon>Ecdysozoa</taxon>
        <taxon>Arthropoda</taxon>
        <taxon>Hexapoda</taxon>
        <taxon>Insecta</taxon>
        <taxon>Pterygota</taxon>
        <taxon>Neoptera</taxon>
        <taxon>Endopterygota</taxon>
        <taxon>Diptera</taxon>
        <taxon>Brachycera</taxon>
        <taxon>Stratiomyomorpha</taxon>
        <taxon>Stratiomyidae</taxon>
        <taxon>Hermetiinae</taxon>
        <taxon>Hermetia</taxon>
    </lineage>
</organism>
<feature type="region of interest" description="Disordered" evidence="5">
    <location>
        <begin position="301"/>
        <end position="362"/>
    </location>
</feature>
<comment type="subcellular location">
    <subcellularLocation>
        <location evidence="1">Nucleus</location>
    </subcellularLocation>
</comment>
<dbReference type="InterPro" id="IPR013524">
    <property type="entry name" value="Runt_dom"/>
</dbReference>
<feature type="compositionally biased region" description="Low complexity" evidence="5">
    <location>
        <begin position="301"/>
        <end position="311"/>
    </location>
</feature>
<dbReference type="Gene3D" id="2.60.40.720">
    <property type="match status" value="1"/>
</dbReference>
<evidence type="ECO:0000256" key="4">
    <source>
        <dbReference type="ARBA" id="ARBA00023242"/>
    </source>
</evidence>
<protein>
    <recommendedName>
        <fullName evidence="6">Runt domain-containing protein</fullName>
    </recommendedName>
</protein>
<evidence type="ECO:0000313" key="8">
    <source>
        <dbReference type="Proteomes" id="UP000594454"/>
    </source>
</evidence>
<feature type="region of interest" description="Disordered" evidence="5">
    <location>
        <begin position="207"/>
        <end position="259"/>
    </location>
</feature>
<dbReference type="PANTHER" id="PTHR11950:SF31">
    <property type="entry name" value="SEGMENTATION PROTEIN RUNT"/>
    <property type="match status" value="1"/>
</dbReference>
<dbReference type="GO" id="GO:0000978">
    <property type="term" value="F:RNA polymerase II cis-regulatory region sequence-specific DNA binding"/>
    <property type="evidence" value="ECO:0007669"/>
    <property type="project" value="TreeGrafter"/>
</dbReference>
<feature type="domain" description="Runt" evidence="6">
    <location>
        <begin position="34"/>
        <end position="162"/>
    </location>
</feature>
<dbReference type="GO" id="GO:0005524">
    <property type="term" value="F:ATP binding"/>
    <property type="evidence" value="ECO:0007669"/>
    <property type="project" value="InterPro"/>
</dbReference>
<evidence type="ECO:0000259" key="6">
    <source>
        <dbReference type="PROSITE" id="PS51062"/>
    </source>
</evidence>
<dbReference type="AlphaFoldDB" id="A0A7R8V2C5"/>
<dbReference type="Pfam" id="PF00853">
    <property type="entry name" value="Runt"/>
    <property type="match status" value="1"/>
</dbReference>
<dbReference type="GO" id="GO:0048592">
    <property type="term" value="P:eye morphogenesis"/>
    <property type="evidence" value="ECO:0007669"/>
    <property type="project" value="UniProtKB-ARBA"/>
</dbReference>
<dbReference type="SUPFAM" id="SSF49417">
    <property type="entry name" value="p53-like transcription factors"/>
    <property type="match status" value="1"/>
</dbReference>
<dbReference type="PANTHER" id="PTHR11950">
    <property type="entry name" value="RUNT RELATED"/>
    <property type="match status" value="1"/>
</dbReference>
<dbReference type="GO" id="GO:0001709">
    <property type="term" value="P:cell fate determination"/>
    <property type="evidence" value="ECO:0007669"/>
    <property type="project" value="UniProtKB-ARBA"/>
</dbReference>
<evidence type="ECO:0000256" key="2">
    <source>
        <dbReference type="ARBA" id="ARBA00023015"/>
    </source>
</evidence>
<dbReference type="OrthoDB" id="10029800at2759"/>
<accession>A0A7R8V2C5</accession>
<dbReference type="EMBL" id="LR899013">
    <property type="protein sequence ID" value="CAD7091546.1"/>
    <property type="molecule type" value="Genomic_DNA"/>
</dbReference>
<dbReference type="OMA" id="TPYAMPQ"/>
<dbReference type="GO" id="GO:0005634">
    <property type="term" value="C:nucleus"/>
    <property type="evidence" value="ECO:0007669"/>
    <property type="project" value="UniProtKB-SubCell"/>
</dbReference>
<dbReference type="InterPro" id="IPR000040">
    <property type="entry name" value="AML1_Runt"/>
</dbReference>
<gene>
    <name evidence="7" type="ORF">HERILL_LOCUS13960</name>
</gene>
<proteinExistence type="predicted"/>
<dbReference type="PROSITE" id="PS51062">
    <property type="entry name" value="RUNT"/>
    <property type="match status" value="1"/>
</dbReference>
<keyword evidence="2" id="KW-0805">Transcription regulation</keyword>
<reference evidence="7 8" key="1">
    <citation type="submission" date="2020-11" db="EMBL/GenBank/DDBJ databases">
        <authorList>
            <person name="Wallbank WR R."/>
            <person name="Pardo Diaz C."/>
            <person name="Kozak K."/>
            <person name="Martin S."/>
            <person name="Jiggins C."/>
            <person name="Moest M."/>
            <person name="Warren A I."/>
            <person name="Generalovic N T."/>
            <person name="Byers J.R.P. K."/>
            <person name="Montejo-Kovacevich G."/>
            <person name="Yen C E."/>
        </authorList>
    </citation>
    <scope>NUCLEOTIDE SEQUENCE [LARGE SCALE GENOMIC DNA]</scope>
</reference>
<evidence type="ECO:0000256" key="5">
    <source>
        <dbReference type="SAM" id="MobiDB-lite"/>
    </source>
</evidence>
<dbReference type="InterPro" id="IPR008967">
    <property type="entry name" value="p53-like_TF_DNA-bd_sf"/>
</dbReference>
<dbReference type="InParanoid" id="A0A7R8V2C5"/>
<evidence type="ECO:0000256" key="1">
    <source>
        <dbReference type="ARBA" id="ARBA00004123"/>
    </source>
</evidence>
<feature type="region of interest" description="Disordered" evidence="5">
    <location>
        <begin position="419"/>
        <end position="451"/>
    </location>
</feature>
<keyword evidence="4" id="KW-0539">Nucleus</keyword>
<evidence type="ECO:0000256" key="3">
    <source>
        <dbReference type="ARBA" id="ARBA00023163"/>
    </source>
</evidence>
<dbReference type="InterPro" id="IPR012346">
    <property type="entry name" value="p53/RUNT-type_TF_DNA-bd_sf"/>
</dbReference>
<sequence>MHLPAPLPQQSTVTDQCQTELATMPTTMTDMLANLHEMLQEYHGELVQTGSPSILCSALPNHWRSNKSLPGAFKVIALDDVQDGTLVTIKAGNDENYCGELRNYTAVMKNQVAKFNDLRFVGRSGRGKSFSITITIASYPSQVTTYTKAIKVTVDGPREPRSKQTYGYGHPGSFNPFMLGTNWLDAAYMSYAWPDYFRHQSIHHPALSKGSPTMPNGAPPNVPPQLNSVPGAEFLPIATAAGSPPSLPPGMTNPPLITSPPGYLPQFQFAAAHPDLLPKNPFLPYNLTSLRMRHNLQNINNNHTTLRNGNNDHMNPGHLSPASSRPSSSSPPSTHSISAKMNTSLDAGSPQGHTSDDSDDEQIDVVKSAFIPILRPKVDSSAKHSPNAAALPEDTTIEKIMEHTPPRQRCELKATSAMKTIHHDSSRSRSRSPMDTKLKTAATNKTVWRPY</sequence>
<dbReference type="FunCoup" id="A0A7R8V2C5">
    <property type="interactions" value="70"/>
</dbReference>
<dbReference type="GO" id="GO:0000981">
    <property type="term" value="F:DNA-binding transcription factor activity, RNA polymerase II-specific"/>
    <property type="evidence" value="ECO:0007669"/>
    <property type="project" value="TreeGrafter"/>
</dbReference>
<name>A0A7R8V2C5_HERIL</name>
<feature type="compositionally biased region" description="Basic and acidic residues" evidence="5">
    <location>
        <begin position="421"/>
        <end position="438"/>
    </location>
</feature>
<evidence type="ECO:0000313" key="7">
    <source>
        <dbReference type="EMBL" id="CAD7091546.1"/>
    </source>
</evidence>
<keyword evidence="8" id="KW-1185">Reference proteome</keyword>
<dbReference type="PRINTS" id="PR00967">
    <property type="entry name" value="ONCOGENEAML1"/>
</dbReference>
<feature type="compositionally biased region" description="Low complexity" evidence="5">
    <location>
        <begin position="320"/>
        <end position="338"/>
    </location>
</feature>
<feature type="compositionally biased region" description="Polar residues" evidence="5">
    <location>
        <begin position="441"/>
        <end position="451"/>
    </location>
</feature>
<dbReference type="FunFam" id="2.60.40.720:FF:000001">
    <property type="entry name" value="Runt-related transcription factor"/>
    <property type="match status" value="1"/>
</dbReference>